<protein>
    <submittedName>
        <fullName evidence="1">Uncharacterized protein</fullName>
    </submittedName>
</protein>
<gene>
    <name evidence="1" type="ORF">ACFQL7_14755</name>
</gene>
<dbReference type="EMBL" id="JBHTAX010000001">
    <property type="protein sequence ID" value="MFC7190957.1"/>
    <property type="molecule type" value="Genomic_DNA"/>
</dbReference>
<reference evidence="1 2" key="1">
    <citation type="journal article" date="2019" name="Int. J. Syst. Evol. Microbiol.">
        <title>The Global Catalogue of Microorganisms (GCM) 10K type strain sequencing project: providing services to taxonomists for standard genome sequencing and annotation.</title>
        <authorList>
            <consortium name="The Broad Institute Genomics Platform"/>
            <consortium name="The Broad Institute Genome Sequencing Center for Infectious Disease"/>
            <person name="Wu L."/>
            <person name="Ma J."/>
        </authorList>
    </citation>
    <scope>NUCLEOTIDE SEQUENCE [LARGE SCALE GENOMIC DNA]</scope>
    <source>
        <strain evidence="1 2">RDMS1</strain>
    </source>
</reference>
<proteinExistence type="predicted"/>
<dbReference type="RefSeq" id="WP_248908504.1">
    <property type="nucleotide sequence ID" value="NZ_CP109979.1"/>
</dbReference>
<dbReference type="GeneID" id="76200632"/>
<sequence length="91" mass="10174">MLLLFAGTDPAESDELRQIAQTVIERVGDLVTPYFIVPDTQRATETYGGILLRDDGAQLHERYDATVPSLSLLRPDDYVGFRSQPARQVHS</sequence>
<name>A0ABD5YPZ3_9EURY</name>
<evidence type="ECO:0000313" key="2">
    <source>
        <dbReference type="Proteomes" id="UP001596417"/>
    </source>
</evidence>
<accession>A0ABD5YPZ3</accession>
<evidence type="ECO:0000313" key="1">
    <source>
        <dbReference type="EMBL" id="MFC7190957.1"/>
    </source>
</evidence>
<keyword evidence="2" id="KW-1185">Reference proteome</keyword>
<organism evidence="1 2">
    <name type="scientific">Halocatena marina</name>
    <dbReference type="NCBI Taxonomy" id="2934937"/>
    <lineage>
        <taxon>Archaea</taxon>
        <taxon>Methanobacteriati</taxon>
        <taxon>Methanobacteriota</taxon>
        <taxon>Stenosarchaea group</taxon>
        <taxon>Halobacteria</taxon>
        <taxon>Halobacteriales</taxon>
        <taxon>Natronomonadaceae</taxon>
        <taxon>Halocatena</taxon>
    </lineage>
</organism>
<comment type="caution">
    <text evidence="1">The sequence shown here is derived from an EMBL/GenBank/DDBJ whole genome shotgun (WGS) entry which is preliminary data.</text>
</comment>
<dbReference type="AlphaFoldDB" id="A0ABD5YPZ3"/>
<dbReference type="Proteomes" id="UP001596417">
    <property type="component" value="Unassembled WGS sequence"/>
</dbReference>